<gene>
    <name evidence="2" type="ORF">KL86DPRO_10882</name>
</gene>
<accession>A0A212J7V0</accession>
<reference evidence="2" key="1">
    <citation type="submission" date="2016-04" db="EMBL/GenBank/DDBJ databases">
        <authorList>
            <person name="Evans L.H."/>
            <person name="Alamgir A."/>
            <person name="Owens N."/>
            <person name="Weber N.D."/>
            <person name="Virtaneva K."/>
            <person name="Barbian K."/>
            <person name="Babar A."/>
            <person name="Rosenke K."/>
        </authorList>
    </citation>
    <scope>NUCLEOTIDE SEQUENCE</scope>
    <source>
        <strain evidence="2">86</strain>
    </source>
</reference>
<evidence type="ECO:0000313" key="2">
    <source>
        <dbReference type="EMBL" id="SBV95521.1"/>
    </source>
</evidence>
<organism evidence="2">
    <name type="scientific">uncultured delta proteobacterium</name>
    <dbReference type="NCBI Taxonomy" id="34034"/>
    <lineage>
        <taxon>Bacteria</taxon>
        <taxon>Deltaproteobacteria</taxon>
        <taxon>environmental samples</taxon>
    </lineage>
</organism>
<dbReference type="InterPro" id="IPR057087">
    <property type="entry name" value="Gp12-like"/>
</dbReference>
<dbReference type="Pfam" id="PF23961">
    <property type="entry name" value="Phage_tail_terminator_9"/>
    <property type="match status" value="1"/>
</dbReference>
<protein>
    <recommendedName>
        <fullName evidence="1">Phage neck terminator protein gp12-like domain-containing protein</fullName>
    </recommendedName>
</protein>
<dbReference type="EMBL" id="FLUQ01000001">
    <property type="protein sequence ID" value="SBV95521.1"/>
    <property type="molecule type" value="Genomic_DNA"/>
</dbReference>
<dbReference type="AlphaFoldDB" id="A0A212J7V0"/>
<proteinExistence type="predicted"/>
<dbReference type="NCBIfam" id="NF047498">
    <property type="entry name" value="LIC_12616_fam"/>
    <property type="match status" value="1"/>
</dbReference>
<sequence>MSENTSAAGGFIHPSPVPGQEAIEDVLHDCIAGVTRLCGNLVRPRWQEEAPRVPKAGVSWCAFGITNYDPLNFPVAEHSGEGEGHDILTDHENLTVLISFYGPGPVDQARQLRRSLHISQNRKILRKNGLAFVKAGAIVPVPEQVALQWRARVDITLTFQLVTSQIYAALNLKQMSGTLVSEQPQDGSRPGASAPFGCQACSRACWR</sequence>
<name>A0A212J7V0_9DELT</name>
<evidence type="ECO:0000259" key="1">
    <source>
        <dbReference type="Pfam" id="PF23961"/>
    </source>
</evidence>
<feature type="domain" description="Phage neck terminator protein gp12-like" evidence="1">
    <location>
        <begin position="22"/>
        <end position="178"/>
    </location>
</feature>